<dbReference type="Proteomes" id="UP000263336">
    <property type="component" value="Unassembled WGS sequence"/>
</dbReference>
<evidence type="ECO:0000313" key="2">
    <source>
        <dbReference type="Proteomes" id="UP000263336"/>
    </source>
</evidence>
<feature type="non-terminal residue" evidence="1">
    <location>
        <position position="1"/>
    </location>
</feature>
<accession>A0A3D0ZQA8</accession>
<comment type="caution">
    <text evidence="1">The sequence shown here is derived from an EMBL/GenBank/DDBJ whole genome shotgun (WGS) entry which is preliminary data.</text>
</comment>
<feature type="non-terminal residue" evidence="1">
    <location>
        <position position="89"/>
    </location>
</feature>
<reference evidence="1 2" key="1">
    <citation type="journal article" date="2018" name="Nat. Biotechnol.">
        <title>A standardized bacterial taxonomy based on genome phylogeny substantially revises the tree of life.</title>
        <authorList>
            <person name="Parks D.H."/>
            <person name="Chuvochina M."/>
            <person name="Waite D.W."/>
            <person name="Rinke C."/>
            <person name="Skarshewski A."/>
            <person name="Chaumeil P.A."/>
            <person name="Hugenholtz P."/>
        </authorList>
    </citation>
    <scope>NUCLEOTIDE SEQUENCE [LARGE SCALE GENOMIC DNA]</scope>
    <source>
        <strain evidence="1">UBA11701</strain>
    </source>
</reference>
<proteinExistence type="predicted"/>
<gene>
    <name evidence="1" type="ORF">DEP93_00190</name>
</gene>
<dbReference type="EMBL" id="DOZN01000002">
    <property type="protein sequence ID" value="HCC41878.1"/>
    <property type="molecule type" value="Genomic_DNA"/>
</dbReference>
<sequence>GINNGQPLLLDYRVRPSILYVGPSKTGKTTKALEEALETTKNVVWLPLTAGEFEAAPKVFELFGGRVIPLNLPDAYADRQGSNGRFRKE</sequence>
<dbReference type="AlphaFoldDB" id="A0A3D0ZQA8"/>
<evidence type="ECO:0000313" key="1">
    <source>
        <dbReference type="EMBL" id="HCC41878.1"/>
    </source>
</evidence>
<protein>
    <submittedName>
        <fullName evidence="1">Uncharacterized protein</fullName>
    </submittedName>
</protein>
<name>A0A3D0ZQA8_UNCKA</name>
<organism evidence="1 2">
    <name type="scientific">candidate division WWE3 bacterium</name>
    <dbReference type="NCBI Taxonomy" id="2053526"/>
    <lineage>
        <taxon>Bacteria</taxon>
        <taxon>Katanobacteria</taxon>
    </lineage>
</organism>